<dbReference type="InterPro" id="IPR047335">
    <property type="entry name" value="RUFY1-3"/>
</dbReference>
<dbReference type="Pfam" id="PF02759">
    <property type="entry name" value="RUN"/>
    <property type="match status" value="1"/>
</dbReference>
<dbReference type="CDD" id="cd17681">
    <property type="entry name" value="RUN_RUFY1_like"/>
    <property type="match status" value="1"/>
</dbReference>
<name>A0A336MR17_CULSO</name>
<dbReference type="FunFam" id="1.20.58.900:FF:000011">
    <property type="entry name" value="Uncharacterized protein, isoform B"/>
    <property type="match status" value="1"/>
</dbReference>
<dbReference type="InterPro" id="IPR004012">
    <property type="entry name" value="Run_dom"/>
</dbReference>
<dbReference type="PANTHER" id="PTHR45956:SF6">
    <property type="entry name" value="RUN DOMAIN-CONTAINING PROTEIN"/>
    <property type="match status" value="1"/>
</dbReference>
<dbReference type="InterPro" id="IPR037213">
    <property type="entry name" value="Run_dom_sf"/>
</dbReference>
<accession>A0A336MR17</accession>
<sequence length="560" mass="63388">MSGEGRSNLFIRSTSEEENGRLSRTISLSSVQEEVPIASNNGAANTDDSSYSSLSVPSNSRSKKKARDPATIERSNLVNICKLVVKELLEQSLRFGRMLDSDHLPLQHFFIVLEHVLRHGLRPKKGLLGPKKELWDVLQSVEKHCPLAQDITDSVRNLPTVKTALGRARAWLRLAVMQKKLADYLQELVERRDTVLIEYYEPHALMMSDEIILIMGILVGLNVIDCNLCVKEEDLDSLQGVIDFSLYLRSSTRGSPDEEREQRNMAQTASGNMSAVLDQKNYIEELNRHLNATVANLQQKVEQLTTTNALMKEDLAIARNSVLALQAENAALRKAAGDPHSNNIPAQYENHHVVDKVDPEMAEALAEERRKRNELERELDLQNKIKLETDTAMKLLEKDIHEKQDTIVSLRRQLEDIKQINLDMYRKLQECEDELNQKGAMVARLQAKASQIGNILTSLEKKYDKELRQESLDTDNPDGPIKKSLSSGEQLGRSKHDHGPPHKKRYSMKIDPIPPFNPEKKKLAKTPEGTSTEEKSEIENSENESKEKAEGMRFILKAQN</sequence>
<dbReference type="AlphaFoldDB" id="A0A336MR17"/>
<reference evidence="5" key="1">
    <citation type="submission" date="2018-07" db="EMBL/GenBank/DDBJ databases">
        <authorList>
            <person name="Quirk P.G."/>
            <person name="Krulwich T.A."/>
        </authorList>
    </citation>
    <scope>NUCLEOTIDE SEQUENCE</scope>
</reference>
<evidence type="ECO:0000259" key="4">
    <source>
        <dbReference type="PROSITE" id="PS50826"/>
    </source>
</evidence>
<dbReference type="VEuPathDB" id="VectorBase:CSON004557"/>
<feature type="coiled-coil region" evidence="2">
    <location>
        <begin position="283"/>
        <end position="314"/>
    </location>
</feature>
<dbReference type="SMART" id="SM00593">
    <property type="entry name" value="RUN"/>
    <property type="match status" value="1"/>
</dbReference>
<gene>
    <name evidence="5" type="primary">CSON004557</name>
</gene>
<feature type="compositionally biased region" description="Polar residues" evidence="3">
    <location>
        <begin position="22"/>
        <end position="48"/>
    </location>
</feature>
<proteinExistence type="predicted"/>
<dbReference type="Gene3D" id="1.20.58.900">
    <property type="match status" value="1"/>
</dbReference>
<dbReference type="PANTHER" id="PTHR45956">
    <property type="entry name" value="RUN AND FYVE DOMAIN-CONTAINING PROTEIN 2-LIKE PROTEIN"/>
    <property type="match status" value="1"/>
</dbReference>
<dbReference type="EMBL" id="UFQT01001912">
    <property type="protein sequence ID" value="SSX32145.1"/>
    <property type="molecule type" value="Genomic_DNA"/>
</dbReference>
<feature type="coiled-coil region" evidence="2">
    <location>
        <begin position="365"/>
        <end position="448"/>
    </location>
</feature>
<feature type="region of interest" description="Disordered" evidence="3">
    <location>
        <begin position="468"/>
        <end position="560"/>
    </location>
</feature>
<feature type="region of interest" description="Disordered" evidence="3">
    <location>
        <begin position="1"/>
        <end position="69"/>
    </location>
</feature>
<organism evidence="5">
    <name type="scientific">Culicoides sonorensis</name>
    <name type="common">Biting midge</name>
    <dbReference type="NCBI Taxonomy" id="179676"/>
    <lineage>
        <taxon>Eukaryota</taxon>
        <taxon>Metazoa</taxon>
        <taxon>Ecdysozoa</taxon>
        <taxon>Arthropoda</taxon>
        <taxon>Hexapoda</taxon>
        <taxon>Insecta</taxon>
        <taxon>Pterygota</taxon>
        <taxon>Neoptera</taxon>
        <taxon>Endopterygota</taxon>
        <taxon>Diptera</taxon>
        <taxon>Nematocera</taxon>
        <taxon>Chironomoidea</taxon>
        <taxon>Ceratopogonidae</taxon>
        <taxon>Ceratopogoninae</taxon>
        <taxon>Culicoides</taxon>
        <taxon>Monoculicoides</taxon>
    </lineage>
</organism>
<evidence type="ECO:0000256" key="2">
    <source>
        <dbReference type="SAM" id="Coils"/>
    </source>
</evidence>
<feature type="compositionally biased region" description="Basic and acidic residues" evidence="3">
    <location>
        <begin position="532"/>
        <end position="551"/>
    </location>
</feature>
<evidence type="ECO:0000256" key="3">
    <source>
        <dbReference type="SAM" id="MobiDB-lite"/>
    </source>
</evidence>
<protein>
    <submittedName>
        <fullName evidence="5">CSON004557 protein</fullName>
    </submittedName>
</protein>
<dbReference type="GO" id="GO:0005737">
    <property type="term" value="C:cytoplasm"/>
    <property type="evidence" value="ECO:0007669"/>
    <property type="project" value="TreeGrafter"/>
</dbReference>
<evidence type="ECO:0000313" key="5">
    <source>
        <dbReference type="EMBL" id="SSX32145.1"/>
    </source>
</evidence>
<dbReference type="SUPFAM" id="SSF140741">
    <property type="entry name" value="RUN domain-like"/>
    <property type="match status" value="1"/>
</dbReference>
<feature type="compositionally biased region" description="Low complexity" evidence="3">
    <location>
        <begin position="49"/>
        <end position="60"/>
    </location>
</feature>
<keyword evidence="1 2" id="KW-0175">Coiled coil</keyword>
<evidence type="ECO:0000256" key="1">
    <source>
        <dbReference type="ARBA" id="ARBA00023054"/>
    </source>
</evidence>
<dbReference type="PROSITE" id="PS50826">
    <property type="entry name" value="RUN"/>
    <property type="match status" value="1"/>
</dbReference>
<feature type="domain" description="RUN" evidence="4">
    <location>
        <begin position="100"/>
        <end position="233"/>
    </location>
</feature>